<protein>
    <recommendedName>
        <fullName evidence="3">WG containing repeat-containing protein</fullName>
    </recommendedName>
</protein>
<evidence type="ECO:0000313" key="2">
    <source>
        <dbReference type="Proteomes" id="UP000544054"/>
    </source>
</evidence>
<evidence type="ECO:0000313" key="1">
    <source>
        <dbReference type="EMBL" id="NML72086.1"/>
    </source>
</evidence>
<keyword evidence="2" id="KW-1185">Reference proteome</keyword>
<sequence length="172" mass="20241">MKIKIQLLYLFTFLFILLKLNAQPVGYNVFEVNKGEMLKKDYQYLEYLFDNLLVAVPLNNEITDYSYENLTGIIDLHENIITPFQYRNISKIRDDYSLYNKNIPLINISNGKGMALFTLGNRILKKITEFEYLKFRPFLFDGKYLSAYNGYCQIINLENGDLIKTQFVEVDP</sequence>
<reference evidence="1 2" key="1">
    <citation type="submission" date="2020-04" db="EMBL/GenBank/DDBJ databases">
        <title>Chryseobacterium sp. RP-3-3 sp. nov., isolated from Jeju soil.</title>
        <authorList>
            <person name="Dahal R.H."/>
        </authorList>
    </citation>
    <scope>NUCLEOTIDE SEQUENCE [LARGE SCALE GENOMIC DNA]</scope>
    <source>
        <strain evidence="1 2">RP-3-3</strain>
    </source>
</reference>
<name>A0A7Y0ARB0_9FLAO</name>
<accession>A0A7Y0ARB0</accession>
<gene>
    <name evidence="1" type="ORF">HHL23_20165</name>
</gene>
<organism evidence="1 2">
    <name type="scientific">Chryseobacterium antibioticum</name>
    <dbReference type="NCBI Taxonomy" id="2728847"/>
    <lineage>
        <taxon>Bacteria</taxon>
        <taxon>Pseudomonadati</taxon>
        <taxon>Bacteroidota</taxon>
        <taxon>Flavobacteriia</taxon>
        <taxon>Flavobacteriales</taxon>
        <taxon>Weeksellaceae</taxon>
        <taxon>Chryseobacterium group</taxon>
        <taxon>Chryseobacterium</taxon>
    </lineage>
</organism>
<comment type="caution">
    <text evidence="1">The sequence shown here is derived from an EMBL/GenBank/DDBJ whole genome shotgun (WGS) entry which is preliminary data.</text>
</comment>
<dbReference type="EMBL" id="JABBGI010000036">
    <property type="protein sequence ID" value="NML72086.1"/>
    <property type="molecule type" value="Genomic_DNA"/>
</dbReference>
<dbReference type="RefSeq" id="WP_169236543.1">
    <property type="nucleotide sequence ID" value="NZ_JABBGI010000036.1"/>
</dbReference>
<dbReference type="Proteomes" id="UP000544054">
    <property type="component" value="Unassembled WGS sequence"/>
</dbReference>
<evidence type="ECO:0008006" key="3">
    <source>
        <dbReference type="Google" id="ProtNLM"/>
    </source>
</evidence>
<proteinExistence type="predicted"/>
<dbReference type="AlphaFoldDB" id="A0A7Y0ARB0"/>